<gene>
    <name evidence="3" type="ORF">NSJP_2861</name>
</gene>
<dbReference type="Proteomes" id="UP000192042">
    <property type="component" value="Chromosome I"/>
</dbReference>
<dbReference type="KEGG" id="nja:NSJP_2861"/>
<proteinExistence type="predicted"/>
<dbReference type="CDD" id="cd11524">
    <property type="entry name" value="SYLF"/>
    <property type="match status" value="1"/>
</dbReference>
<organism evidence="3 4">
    <name type="scientific">Nitrospira japonica</name>
    <dbReference type="NCBI Taxonomy" id="1325564"/>
    <lineage>
        <taxon>Bacteria</taxon>
        <taxon>Pseudomonadati</taxon>
        <taxon>Nitrospirota</taxon>
        <taxon>Nitrospiria</taxon>
        <taxon>Nitrospirales</taxon>
        <taxon>Nitrospiraceae</taxon>
        <taxon>Nitrospira</taxon>
    </lineage>
</organism>
<dbReference type="RefSeq" id="WP_197685420.1">
    <property type="nucleotide sequence ID" value="NZ_LT828648.1"/>
</dbReference>
<dbReference type="InterPro" id="IPR007461">
    <property type="entry name" value="Ysc84_actin-binding"/>
</dbReference>
<feature type="domain" description="Ysc84 actin-binding" evidence="2">
    <location>
        <begin position="117"/>
        <end position="228"/>
    </location>
</feature>
<dbReference type="GO" id="GO:0035091">
    <property type="term" value="F:phosphatidylinositol binding"/>
    <property type="evidence" value="ECO:0007669"/>
    <property type="project" value="TreeGrafter"/>
</dbReference>
<dbReference type="InterPro" id="IPR051702">
    <property type="entry name" value="SH3_domain_YSC84-like"/>
</dbReference>
<feature type="signal peptide" evidence="1">
    <location>
        <begin position="1"/>
        <end position="29"/>
    </location>
</feature>
<dbReference type="EMBL" id="LT828648">
    <property type="protein sequence ID" value="SLM49028.1"/>
    <property type="molecule type" value="Genomic_DNA"/>
</dbReference>
<evidence type="ECO:0000313" key="4">
    <source>
        <dbReference type="Proteomes" id="UP000192042"/>
    </source>
</evidence>
<reference evidence="3 4" key="1">
    <citation type="submission" date="2017-03" db="EMBL/GenBank/DDBJ databases">
        <authorList>
            <person name="Afonso C.L."/>
            <person name="Miller P.J."/>
            <person name="Scott M.A."/>
            <person name="Spackman E."/>
            <person name="Goraichik I."/>
            <person name="Dimitrov K.M."/>
            <person name="Suarez D.L."/>
            <person name="Swayne D.E."/>
        </authorList>
    </citation>
    <scope>NUCLEOTIDE SEQUENCE [LARGE SCALE GENOMIC DNA]</scope>
    <source>
        <strain evidence="3">Genome sequencing of Nitrospira japonica strain NJ11</strain>
    </source>
</reference>
<keyword evidence="4" id="KW-1185">Reference proteome</keyword>
<dbReference type="AlphaFoldDB" id="A0A1W1I7K6"/>
<keyword evidence="1" id="KW-0732">Signal</keyword>
<dbReference type="PANTHER" id="PTHR15629">
    <property type="entry name" value="SH3YL1 PROTEIN"/>
    <property type="match status" value="1"/>
</dbReference>
<accession>A0A1W1I7K6</accession>
<evidence type="ECO:0000313" key="3">
    <source>
        <dbReference type="EMBL" id="SLM49028.1"/>
    </source>
</evidence>
<name>A0A1W1I7K6_9BACT</name>
<dbReference type="PANTHER" id="PTHR15629:SF2">
    <property type="entry name" value="SH3 DOMAIN-CONTAINING YSC84-LIKE PROTEIN 1"/>
    <property type="match status" value="1"/>
</dbReference>
<protein>
    <recommendedName>
        <fullName evidence="2">Ysc84 actin-binding domain-containing protein</fullName>
    </recommendedName>
</protein>
<sequence>MITDLRRLGMRFRAAAVGMAVCAVLGGYAASPALSADAPDQQQVVDKAKMTLDSFGEDEGMKAALKELGKESKALFIIPQFMRGAFIFGGAGGSGVLIVRDEKSGKWSDPVFYNIGSASFGLQIGADVSEMVLVVRTQKGLEEFYTNDFKLGANAGMAVGPVGAGIAAKGISADIVSYAKKKGAFAGIALDGSGVTVSNDSNKAYYGREVRPTDVIVKKEVGNPKSLKLRESAEKLMK</sequence>
<evidence type="ECO:0000259" key="2">
    <source>
        <dbReference type="Pfam" id="PF04366"/>
    </source>
</evidence>
<dbReference type="STRING" id="1325564.NSJP_2861"/>
<evidence type="ECO:0000256" key="1">
    <source>
        <dbReference type="SAM" id="SignalP"/>
    </source>
</evidence>
<dbReference type="Pfam" id="PF04366">
    <property type="entry name" value="Ysc84"/>
    <property type="match status" value="1"/>
</dbReference>
<feature type="chain" id="PRO_5012280527" description="Ysc84 actin-binding domain-containing protein" evidence="1">
    <location>
        <begin position="30"/>
        <end position="238"/>
    </location>
</feature>